<dbReference type="InterPro" id="IPR020568">
    <property type="entry name" value="Ribosomal_Su5_D2-typ_SF"/>
</dbReference>
<sequence>MQKDMFRKDGRLSFESCLPTIDFSCDLLNGKVIYKKGLNTIEVSLLEPLEKSLFKCNIKCAYDDKITDRVLFQYKNKIETVFYEICSVTSCIYLDIFVVNSNSNFLDSIFNSVTFCLLYNGVSLSDVPIAVNFSSFVDISCFEQKSSFSGFLVMLYNSKKIIFFECNGQFLKHEFLENMKNANALCNIYFSFFKQELEKLLK</sequence>
<protein>
    <submittedName>
        <fullName evidence="1">Uncharacterized protein</fullName>
    </submittedName>
</protein>
<dbReference type="InterPro" id="IPR027408">
    <property type="entry name" value="PNPase/RNase_PH_dom_sf"/>
</dbReference>
<reference evidence="1 2" key="1">
    <citation type="journal article" date="2017" name="Environ. Microbiol.">
        <title>Decay of the glycolytic pathway and adaptation to intranuclear parasitism within Enterocytozoonidae microsporidia.</title>
        <authorList>
            <person name="Wiredu Boakye D."/>
            <person name="Jaroenlak P."/>
            <person name="Prachumwat A."/>
            <person name="Williams T.A."/>
            <person name="Bateman K.S."/>
            <person name="Itsathitphaisarn O."/>
            <person name="Sritunyalucksana K."/>
            <person name="Paszkiewicz K.H."/>
            <person name="Moore K.A."/>
            <person name="Stentiford G.D."/>
            <person name="Williams B.A."/>
        </authorList>
    </citation>
    <scope>NUCLEOTIDE SEQUENCE [LARGE SCALE GENOMIC DNA]</scope>
    <source>
        <strain evidence="1 2">TH1</strain>
    </source>
</reference>
<gene>
    <name evidence="1" type="ORF">EHP00_133</name>
</gene>
<dbReference type="EMBL" id="MNPJ01000019">
    <property type="protein sequence ID" value="OQS54635.1"/>
    <property type="molecule type" value="Genomic_DNA"/>
</dbReference>
<comment type="caution">
    <text evidence="1">The sequence shown here is derived from an EMBL/GenBank/DDBJ whole genome shotgun (WGS) entry which is preliminary data.</text>
</comment>
<dbReference type="AlphaFoldDB" id="A0A1W0E5W1"/>
<evidence type="ECO:0000313" key="2">
    <source>
        <dbReference type="Proteomes" id="UP000192758"/>
    </source>
</evidence>
<dbReference type="SUPFAM" id="SSF54211">
    <property type="entry name" value="Ribosomal protein S5 domain 2-like"/>
    <property type="match status" value="1"/>
</dbReference>
<keyword evidence="2" id="KW-1185">Reference proteome</keyword>
<dbReference type="Gene3D" id="3.30.230.70">
    <property type="entry name" value="GHMP Kinase, N-terminal domain"/>
    <property type="match status" value="1"/>
</dbReference>
<organism evidence="1 2">
    <name type="scientific">Ecytonucleospora hepatopenaei</name>
    <dbReference type="NCBI Taxonomy" id="646526"/>
    <lineage>
        <taxon>Eukaryota</taxon>
        <taxon>Fungi</taxon>
        <taxon>Fungi incertae sedis</taxon>
        <taxon>Microsporidia</taxon>
        <taxon>Enterocytozoonidae</taxon>
        <taxon>Ecytonucleospora</taxon>
    </lineage>
</organism>
<name>A0A1W0E5W1_9MICR</name>
<dbReference type="VEuPathDB" id="MicrosporidiaDB:EHP00_133"/>
<evidence type="ECO:0000313" key="1">
    <source>
        <dbReference type="EMBL" id="OQS54635.1"/>
    </source>
</evidence>
<dbReference type="Proteomes" id="UP000192758">
    <property type="component" value="Unassembled WGS sequence"/>
</dbReference>
<accession>A0A1W0E5W1</accession>
<proteinExistence type="predicted"/>
<dbReference type="GO" id="GO:0000176">
    <property type="term" value="C:nuclear exosome (RNase complex)"/>
    <property type="evidence" value="ECO:0007669"/>
    <property type="project" value="UniProtKB-ARBA"/>
</dbReference>